<reference evidence="3" key="1">
    <citation type="submission" date="2017-05" db="EMBL/GenBank/DDBJ databases">
        <authorList>
            <person name="Song R."/>
            <person name="Chenine A.L."/>
            <person name="Ruprecht R.M."/>
        </authorList>
    </citation>
    <scope>NUCLEOTIDE SEQUENCE [LARGE SCALE GENOMIC DNA]</scope>
</reference>
<feature type="coiled-coil region" evidence="1">
    <location>
        <begin position="31"/>
        <end position="58"/>
    </location>
</feature>
<keyword evidence="1" id="KW-0175">Coiled coil</keyword>
<evidence type="ECO:0000313" key="2">
    <source>
        <dbReference type="EMBL" id="ASR77187.1"/>
    </source>
</evidence>
<organism evidence="2 3">
    <name type="scientific">Mycobacterium phage MyraDee</name>
    <dbReference type="NCBI Taxonomy" id="2024303"/>
    <lineage>
        <taxon>Viruses</taxon>
        <taxon>Duplodnaviria</taxon>
        <taxon>Heunggongvirae</taxon>
        <taxon>Uroviricota</taxon>
        <taxon>Caudoviricetes</taxon>
        <taxon>Myradeevirus</taxon>
        <taxon>Myradeevirus MyraDee</taxon>
    </lineage>
</organism>
<keyword evidence="3" id="KW-1185">Reference proteome</keyword>
<protein>
    <submittedName>
        <fullName evidence="2">Uncharacterized protein</fullName>
    </submittedName>
</protein>
<gene>
    <name evidence="2" type="ORF">SEA_MYRADEE_80</name>
</gene>
<sequence>MYVEDMSLAEAHDWAADLHRQLAGSLLSNEREQLTWDLEDVTGRIEQVTAELTEARTHQAKLMGDMMMPHTYERFNELEAELEDVKGQIRQLAG</sequence>
<dbReference type="EMBL" id="MF141539">
    <property type="protein sequence ID" value="ASR77187.1"/>
    <property type="molecule type" value="Genomic_DNA"/>
</dbReference>
<dbReference type="Proteomes" id="UP000225918">
    <property type="component" value="Segment"/>
</dbReference>
<evidence type="ECO:0000256" key="1">
    <source>
        <dbReference type="SAM" id="Coils"/>
    </source>
</evidence>
<accession>A0A222YZR6</accession>
<name>A0A222YZR6_9CAUD</name>
<evidence type="ECO:0000313" key="3">
    <source>
        <dbReference type="Proteomes" id="UP000225918"/>
    </source>
</evidence>
<proteinExistence type="predicted"/>